<dbReference type="SUPFAM" id="SSF52833">
    <property type="entry name" value="Thioredoxin-like"/>
    <property type="match status" value="1"/>
</dbReference>
<dbReference type="RefSeq" id="WP_278099715.1">
    <property type="nucleotide sequence ID" value="NZ_CP091092.1"/>
</dbReference>
<dbReference type="InterPro" id="IPR002109">
    <property type="entry name" value="Glutaredoxin"/>
</dbReference>
<dbReference type="InterPro" id="IPR050097">
    <property type="entry name" value="Ferredoxin-NADP_redctase_2"/>
</dbReference>
<proteinExistence type="predicted"/>
<feature type="domain" description="Glutaredoxin" evidence="6">
    <location>
        <begin position="4"/>
        <end position="63"/>
    </location>
</feature>
<keyword evidence="9" id="KW-1185">Reference proteome</keyword>
<dbReference type="SUPFAM" id="SSF51905">
    <property type="entry name" value="FAD/NAD(P)-binding domain"/>
    <property type="match status" value="1"/>
</dbReference>
<protein>
    <submittedName>
        <fullName evidence="8">FAD-dependent oxidoreductase</fullName>
    </submittedName>
</protein>
<dbReference type="Gene3D" id="3.40.30.10">
    <property type="entry name" value="Glutaredoxin"/>
    <property type="match status" value="1"/>
</dbReference>
<dbReference type="PANTHER" id="PTHR48105">
    <property type="entry name" value="THIOREDOXIN REDUCTASE 1-RELATED-RELATED"/>
    <property type="match status" value="1"/>
</dbReference>
<dbReference type="PRINTS" id="PR00368">
    <property type="entry name" value="FADPNR"/>
</dbReference>
<dbReference type="CDD" id="cd02976">
    <property type="entry name" value="NrdH"/>
    <property type="match status" value="1"/>
</dbReference>
<evidence type="ECO:0000313" key="8">
    <source>
        <dbReference type="EMBL" id="WFN36878.1"/>
    </source>
</evidence>
<dbReference type="GO" id="GO:0016668">
    <property type="term" value="F:oxidoreductase activity, acting on a sulfur group of donors, NAD(P) as acceptor"/>
    <property type="evidence" value="ECO:0007669"/>
    <property type="project" value="UniProtKB-ARBA"/>
</dbReference>
<dbReference type="Proteomes" id="UP001218895">
    <property type="component" value="Chromosome"/>
</dbReference>
<dbReference type="PROSITE" id="PS00573">
    <property type="entry name" value="PYRIDINE_REDOX_2"/>
    <property type="match status" value="1"/>
</dbReference>
<dbReference type="GeneID" id="79948794"/>
<dbReference type="Gene3D" id="3.50.50.60">
    <property type="entry name" value="FAD/NAD(P)-binding domain"/>
    <property type="match status" value="2"/>
</dbReference>
<organism evidence="8 9">
    <name type="scientific">Methanomicrobium antiquum</name>
    <dbReference type="NCBI Taxonomy" id="487686"/>
    <lineage>
        <taxon>Archaea</taxon>
        <taxon>Methanobacteriati</taxon>
        <taxon>Methanobacteriota</taxon>
        <taxon>Stenosarchaea group</taxon>
        <taxon>Methanomicrobia</taxon>
        <taxon>Methanomicrobiales</taxon>
        <taxon>Methanomicrobiaceae</taxon>
        <taxon>Methanomicrobium</taxon>
    </lineage>
</organism>
<evidence type="ECO:0000256" key="3">
    <source>
        <dbReference type="ARBA" id="ARBA00023002"/>
    </source>
</evidence>
<dbReference type="AlphaFoldDB" id="A0AAF0FUS6"/>
<dbReference type="Pfam" id="PF00462">
    <property type="entry name" value="Glutaredoxin"/>
    <property type="match status" value="1"/>
</dbReference>
<evidence type="ECO:0000259" key="7">
    <source>
        <dbReference type="Pfam" id="PF07992"/>
    </source>
</evidence>
<dbReference type="InterPro" id="IPR023753">
    <property type="entry name" value="FAD/NAD-binding_dom"/>
</dbReference>
<accession>A0AAF0FUS6</accession>
<keyword evidence="4" id="KW-1015">Disulfide bond</keyword>
<dbReference type="InterPro" id="IPR036188">
    <property type="entry name" value="FAD/NAD-bd_sf"/>
</dbReference>
<keyword evidence="2" id="KW-0274">FAD</keyword>
<feature type="domain" description="FAD/NAD(P)-binding" evidence="7">
    <location>
        <begin position="84"/>
        <end position="369"/>
    </location>
</feature>
<keyword evidence="3" id="KW-0560">Oxidoreductase</keyword>
<dbReference type="InterPro" id="IPR036249">
    <property type="entry name" value="Thioredoxin-like_sf"/>
</dbReference>
<evidence type="ECO:0000259" key="6">
    <source>
        <dbReference type="Pfam" id="PF00462"/>
    </source>
</evidence>
<reference evidence="8" key="1">
    <citation type="submission" date="2022-01" db="EMBL/GenBank/DDBJ databases">
        <title>Complete genome of Methanomicrobium antiquum DSM 21220.</title>
        <authorList>
            <person name="Chen S.-C."/>
            <person name="You Y.-T."/>
            <person name="Zhou Y.-Z."/>
            <person name="Lai M.-C."/>
        </authorList>
    </citation>
    <scope>NUCLEOTIDE SEQUENCE</scope>
    <source>
        <strain evidence="8">DSM 21220</strain>
    </source>
</reference>
<evidence type="ECO:0000256" key="5">
    <source>
        <dbReference type="ARBA" id="ARBA00023284"/>
    </source>
</evidence>
<dbReference type="Pfam" id="PF07992">
    <property type="entry name" value="Pyr_redox_2"/>
    <property type="match status" value="1"/>
</dbReference>
<evidence type="ECO:0000256" key="4">
    <source>
        <dbReference type="ARBA" id="ARBA00023157"/>
    </source>
</evidence>
<keyword evidence="1" id="KW-0285">Flavoprotein</keyword>
<sequence length="383" mass="41665">MTDVKVYSTKACQYCRLLKAFLDRHNISYKSIDVGEDQNAAKEMIELTGQYGVPVTVIDGEVIIGFDTERLNEIFGSGDAPDTYDVLVIGGGPAGLTAAMYCSRKFLSCMIITENIGGQALESWSVENYMGFRVVTGGDLMQKFEEQIKTSDVRIELGSVTGIVDEDKIFTVDTSSNKRFRGKAVILTSGAKPRWLGVENEDKFIGRGISVCATCDGPLYRGKDVAIVGGGNHALTTAIEMSKIAKDVSLIVRSKIRADETYIKQLENINNIRIYKNYVVSKISGDKSLESVVIKERDTNEEKELKITGMFIAAGNTPNTDFLDGFIELNNSGEIVTDKNGRTSRTGIFAAGDVTDVEGKQIIIAAGEGAKAALSAYTYLVSQ</sequence>
<keyword evidence="5" id="KW-0676">Redox-active center</keyword>
<gene>
    <name evidence="8" type="ORF">L1994_00320</name>
</gene>
<evidence type="ECO:0000256" key="1">
    <source>
        <dbReference type="ARBA" id="ARBA00022630"/>
    </source>
</evidence>
<evidence type="ECO:0000313" key="9">
    <source>
        <dbReference type="Proteomes" id="UP001218895"/>
    </source>
</evidence>
<name>A0AAF0FUS6_9EURY</name>
<dbReference type="PROSITE" id="PS51354">
    <property type="entry name" value="GLUTAREDOXIN_2"/>
    <property type="match status" value="1"/>
</dbReference>
<dbReference type="KEGG" id="manq:L1994_00320"/>
<evidence type="ECO:0000256" key="2">
    <source>
        <dbReference type="ARBA" id="ARBA00022827"/>
    </source>
</evidence>
<dbReference type="PRINTS" id="PR00469">
    <property type="entry name" value="PNDRDTASEII"/>
</dbReference>
<dbReference type="InterPro" id="IPR008255">
    <property type="entry name" value="Pyr_nucl-diS_OxRdtase_2_AS"/>
</dbReference>
<dbReference type="EMBL" id="CP091092">
    <property type="protein sequence ID" value="WFN36878.1"/>
    <property type="molecule type" value="Genomic_DNA"/>
</dbReference>